<dbReference type="EMBL" id="ML977579">
    <property type="protein sequence ID" value="KAF2002017.1"/>
    <property type="molecule type" value="Genomic_DNA"/>
</dbReference>
<dbReference type="AlphaFoldDB" id="A0A6A5WKM0"/>
<dbReference type="OrthoDB" id="20872at2759"/>
<accession>A0A6A5WKM0</accession>
<protein>
    <submittedName>
        <fullName evidence="3">HET-domain-containing protein</fullName>
    </submittedName>
</protein>
<dbReference type="InterPro" id="IPR058525">
    <property type="entry name" value="DUF8212"/>
</dbReference>
<keyword evidence="4" id="KW-1185">Reference proteome</keyword>
<organism evidence="3 4">
    <name type="scientific">Amniculicola lignicola CBS 123094</name>
    <dbReference type="NCBI Taxonomy" id="1392246"/>
    <lineage>
        <taxon>Eukaryota</taxon>
        <taxon>Fungi</taxon>
        <taxon>Dikarya</taxon>
        <taxon>Ascomycota</taxon>
        <taxon>Pezizomycotina</taxon>
        <taxon>Dothideomycetes</taxon>
        <taxon>Pleosporomycetidae</taxon>
        <taxon>Pleosporales</taxon>
        <taxon>Amniculicolaceae</taxon>
        <taxon>Amniculicola</taxon>
    </lineage>
</organism>
<reference evidence="3" key="1">
    <citation type="journal article" date="2020" name="Stud. Mycol.">
        <title>101 Dothideomycetes genomes: a test case for predicting lifestyles and emergence of pathogens.</title>
        <authorList>
            <person name="Haridas S."/>
            <person name="Albert R."/>
            <person name="Binder M."/>
            <person name="Bloem J."/>
            <person name="Labutti K."/>
            <person name="Salamov A."/>
            <person name="Andreopoulos B."/>
            <person name="Baker S."/>
            <person name="Barry K."/>
            <person name="Bills G."/>
            <person name="Bluhm B."/>
            <person name="Cannon C."/>
            <person name="Castanera R."/>
            <person name="Culley D."/>
            <person name="Daum C."/>
            <person name="Ezra D."/>
            <person name="Gonzalez J."/>
            <person name="Henrissat B."/>
            <person name="Kuo A."/>
            <person name="Liang C."/>
            <person name="Lipzen A."/>
            <person name="Lutzoni F."/>
            <person name="Magnuson J."/>
            <person name="Mondo S."/>
            <person name="Nolan M."/>
            <person name="Ohm R."/>
            <person name="Pangilinan J."/>
            <person name="Park H.-J."/>
            <person name="Ramirez L."/>
            <person name="Alfaro M."/>
            <person name="Sun H."/>
            <person name="Tritt A."/>
            <person name="Yoshinaga Y."/>
            <person name="Zwiers L.-H."/>
            <person name="Turgeon B."/>
            <person name="Goodwin S."/>
            <person name="Spatafora J."/>
            <person name="Crous P."/>
            <person name="Grigoriev I."/>
        </authorList>
    </citation>
    <scope>NUCLEOTIDE SEQUENCE</scope>
    <source>
        <strain evidence="3">CBS 123094</strain>
    </source>
</reference>
<evidence type="ECO:0000313" key="3">
    <source>
        <dbReference type="EMBL" id="KAF2002017.1"/>
    </source>
</evidence>
<dbReference type="InterPro" id="IPR010730">
    <property type="entry name" value="HET"/>
</dbReference>
<dbReference type="PANTHER" id="PTHR10622:SF12">
    <property type="entry name" value="HET DOMAIN-CONTAINING PROTEIN"/>
    <property type="match status" value="1"/>
</dbReference>
<dbReference type="Proteomes" id="UP000799779">
    <property type="component" value="Unassembled WGS sequence"/>
</dbReference>
<proteinExistence type="predicted"/>
<gene>
    <name evidence="3" type="ORF">P154DRAFT_562163</name>
</gene>
<sequence>MRLLNVHTLQLQSFMDERNAPPYAILSHTWGNDELTFEELAGPRLSQDKESQGVWKILKCAEEAQRAGLDHIWVDTCCIQKSSSAELSEAINSMFRWYKRSAVCYAYLSDVEPDLRETLYPPHNVCGKSWLKTFSASRWFTRGWTLQELIAPRRLTFFSKEWVAMGTKAILAPVLSGITSIPEETLIYGDAFGQPVSRRMSWAAKRQTTRIEDLAYSLLGIFDINMPLLYGEGRYAFQRLQEEIIKVTDDETIFAWKATTSSFATWRGLFAQSPDEFADSGGFVPFSGDTNSQSQVITNRGLRVQFPLSRRKGVEKGWNSGTEFIATLKCLDSQSTGRFRNQGFSTVGIYIKKVFDNDYIRVDADKIHTATEKASYKWNDWTYVTVRNRLDYSPWHYFSKCSRIRGICVRNTSTSATLEKVQPAEHWNPEAQTFVFDEDAMQRGLRQVIECTFRILDSDSTVALHFNPRERYRRICCYYKVMKGKITVLIESLVRVIDGEAVLVVGLKIE</sequence>
<evidence type="ECO:0000313" key="4">
    <source>
        <dbReference type="Proteomes" id="UP000799779"/>
    </source>
</evidence>
<name>A0A6A5WKM0_9PLEO</name>
<evidence type="ECO:0000259" key="1">
    <source>
        <dbReference type="Pfam" id="PF06985"/>
    </source>
</evidence>
<dbReference type="Pfam" id="PF26640">
    <property type="entry name" value="DUF8212"/>
    <property type="match status" value="1"/>
</dbReference>
<feature type="domain" description="DUF8212" evidence="2">
    <location>
        <begin position="235"/>
        <end position="262"/>
    </location>
</feature>
<dbReference type="Pfam" id="PF06985">
    <property type="entry name" value="HET"/>
    <property type="match status" value="1"/>
</dbReference>
<feature type="domain" description="Heterokaryon incompatibility" evidence="1">
    <location>
        <begin position="23"/>
        <end position="114"/>
    </location>
</feature>
<evidence type="ECO:0000259" key="2">
    <source>
        <dbReference type="Pfam" id="PF26640"/>
    </source>
</evidence>
<dbReference type="PANTHER" id="PTHR10622">
    <property type="entry name" value="HET DOMAIN-CONTAINING PROTEIN"/>
    <property type="match status" value="1"/>
</dbReference>